<organism evidence="1 2">
    <name type="scientific">Anaerovibrio lipolyticus DSM 3074</name>
    <dbReference type="NCBI Taxonomy" id="1120997"/>
    <lineage>
        <taxon>Bacteria</taxon>
        <taxon>Bacillati</taxon>
        <taxon>Bacillota</taxon>
        <taxon>Negativicutes</taxon>
        <taxon>Selenomonadales</taxon>
        <taxon>Selenomonadaceae</taxon>
        <taxon>Anaerovibrio</taxon>
    </lineage>
</organism>
<dbReference type="OrthoDB" id="1858389at2"/>
<proteinExistence type="predicted"/>
<gene>
    <name evidence="1" type="ORF">SAMN02745671_01176</name>
</gene>
<dbReference type="Pfam" id="PF13262">
    <property type="entry name" value="DUF4054"/>
    <property type="match status" value="1"/>
</dbReference>
<name>A0A1M6CMH2_9FIRM</name>
<dbReference type="RefSeq" id="WP_080325649.1">
    <property type="nucleotide sequence ID" value="NZ_FQYW01000008.1"/>
</dbReference>
<accession>A0A1M6CMH2</accession>
<sequence length="125" mass="13965">MTILEIFRVIAPEFKDVPDATVQANIDIYADMISRANFGKYYERAVAFYTAHNMALSNIMTASGSSSTDVTGGAIIREKEGDLEHQFAEGRTSSDLLNKTVYGKQYLDLMRLCIVPVTIRKRGCF</sequence>
<dbReference type="InterPro" id="IPR025127">
    <property type="entry name" value="DUF4054"/>
</dbReference>
<protein>
    <recommendedName>
        <fullName evidence="3">DUF4054 domain-containing protein</fullName>
    </recommendedName>
</protein>
<evidence type="ECO:0008006" key="3">
    <source>
        <dbReference type="Google" id="ProtNLM"/>
    </source>
</evidence>
<reference evidence="1 2" key="1">
    <citation type="submission" date="2016-11" db="EMBL/GenBank/DDBJ databases">
        <authorList>
            <person name="Jaros S."/>
            <person name="Januszkiewicz K."/>
            <person name="Wedrychowicz H."/>
        </authorList>
    </citation>
    <scope>NUCLEOTIDE SEQUENCE [LARGE SCALE GENOMIC DNA]</scope>
    <source>
        <strain evidence="1 2">DSM 3074</strain>
    </source>
</reference>
<dbReference type="EMBL" id="FQYW01000008">
    <property type="protein sequence ID" value="SHI61984.1"/>
    <property type="molecule type" value="Genomic_DNA"/>
</dbReference>
<dbReference type="Proteomes" id="UP000191240">
    <property type="component" value="Unassembled WGS sequence"/>
</dbReference>
<evidence type="ECO:0000313" key="1">
    <source>
        <dbReference type="EMBL" id="SHI61984.1"/>
    </source>
</evidence>
<dbReference type="AlphaFoldDB" id="A0A1M6CMH2"/>
<evidence type="ECO:0000313" key="2">
    <source>
        <dbReference type="Proteomes" id="UP000191240"/>
    </source>
</evidence>